<evidence type="ECO:0000313" key="3">
    <source>
        <dbReference type="Proteomes" id="UP000823405"/>
    </source>
</evidence>
<organism evidence="2 3">
    <name type="scientific">Linnemannia gamsii</name>
    <dbReference type="NCBI Taxonomy" id="64522"/>
    <lineage>
        <taxon>Eukaryota</taxon>
        <taxon>Fungi</taxon>
        <taxon>Fungi incertae sedis</taxon>
        <taxon>Mucoromycota</taxon>
        <taxon>Mortierellomycotina</taxon>
        <taxon>Mortierellomycetes</taxon>
        <taxon>Mortierellales</taxon>
        <taxon>Mortierellaceae</taxon>
        <taxon>Linnemannia</taxon>
    </lineage>
</organism>
<reference evidence="2" key="1">
    <citation type="journal article" date="2020" name="Fungal Divers.">
        <title>Resolving the Mortierellaceae phylogeny through synthesis of multi-gene phylogenetics and phylogenomics.</title>
        <authorList>
            <person name="Vandepol N."/>
            <person name="Liber J."/>
            <person name="Desiro A."/>
            <person name="Na H."/>
            <person name="Kennedy M."/>
            <person name="Barry K."/>
            <person name="Grigoriev I.V."/>
            <person name="Miller A.N."/>
            <person name="O'Donnell K."/>
            <person name="Stajich J.E."/>
            <person name="Bonito G."/>
        </authorList>
    </citation>
    <scope>NUCLEOTIDE SEQUENCE</scope>
    <source>
        <strain evidence="2">NVP60</strain>
    </source>
</reference>
<proteinExistence type="predicted"/>
<sequence length="120" mass="13909">NTEILAIKTAFPSTPILYCAWHVLKAWERGIRQDLHAILYEKDKAVAMSLLAQFRVRWKKQENLLEYFNKNYFGEDLLANHNDDDQEDNDDDDDVLEDEDATSATSDHRHQLPDTSSATK</sequence>
<feature type="compositionally biased region" description="Acidic residues" evidence="1">
    <location>
        <begin position="84"/>
        <end position="101"/>
    </location>
</feature>
<accession>A0A9P6QQK1</accession>
<protein>
    <recommendedName>
        <fullName evidence="4">MULE transposase domain-containing protein</fullName>
    </recommendedName>
</protein>
<name>A0A9P6QQK1_9FUNG</name>
<dbReference type="AlphaFoldDB" id="A0A9P6QQK1"/>
<feature type="region of interest" description="Disordered" evidence="1">
    <location>
        <begin position="79"/>
        <end position="120"/>
    </location>
</feature>
<comment type="caution">
    <text evidence="2">The sequence shown here is derived from an EMBL/GenBank/DDBJ whole genome shotgun (WGS) entry which is preliminary data.</text>
</comment>
<evidence type="ECO:0000313" key="2">
    <source>
        <dbReference type="EMBL" id="KAG0276900.1"/>
    </source>
</evidence>
<keyword evidence="3" id="KW-1185">Reference proteome</keyword>
<evidence type="ECO:0000256" key="1">
    <source>
        <dbReference type="SAM" id="MobiDB-lite"/>
    </source>
</evidence>
<gene>
    <name evidence="2" type="ORF">BGZ97_009997</name>
</gene>
<feature type="non-terminal residue" evidence="2">
    <location>
        <position position="120"/>
    </location>
</feature>
<evidence type="ECO:0008006" key="4">
    <source>
        <dbReference type="Google" id="ProtNLM"/>
    </source>
</evidence>
<dbReference type="Proteomes" id="UP000823405">
    <property type="component" value="Unassembled WGS sequence"/>
</dbReference>
<dbReference type="OrthoDB" id="2397870at2759"/>
<dbReference type="EMBL" id="JAAAIN010004993">
    <property type="protein sequence ID" value="KAG0276900.1"/>
    <property type="molecule type" value="Genomic_DNA"/>
</dbReference>